<evidence type="ECO:0000256" key="7">
    <source>
        <dbReference type="ARBA" id="ARBA00022801"/>
    </source>
</evidence>
<evidence type="ECO:0000256" key="10">
    <source>
        <dbReference type="ARBA" id="ARBA00032057"/>
    </source>
</evidence>
<evidence type="ECO:0000256" key="14">
    <source>
        <dbReference type="PIRNR" id="PIRNR006337"/>
    </source>
</evidence>
<dbReference type="InterPro" id="IPR012768">
    <property type="entry name" value="Trehalose_TreZ"/>
</dbReference>
<evidence type="ECO:0000256" key="1">
    <source>
        <dbReference type="ARBA" id="ARBA00004496"/>
    </source>
</evidence>
<evidence type="ECO:0000256" key="4">
    <source>
        <dbReference type="ARBA" id="ARBA00012268"/>
    </source>
</evidence>
<gene>
    <name evidence="16" type="primary">treZ</name>
    <name evidence="16" type="ORF">ACFFI0_22200</name>
</gene>
<accession>A0ABV6HQ85</accession>
<keyword evidence="17" id="KW-1185">Reference proteome</keyword>
<evidence type="ECO:0000256" key="3">
    <source>
        <dbReference type="ARBA" id="ARBA00008061"/>
    </source>
</evidence>
<dbReference type="SUPFAM" id="SSF51445">
    <property type="entry name" value="(Trans)glycosidases"/>
    <property type="match status" value="1"/>
</dbReference>
<dbReference type="CDD" id="cd02853">
    <property type="entry name" value="E_set_MTHase_like_N"/>
    <property type="match status" value="1"/>
</dbReference>
<evidence type="ECO:0000256" key="2">
    <source>
        <dbReference type="ARBA" id="ARBA00005199"/>
    </source>
</evidence>
<keyword evidence="6" id="KW-0963">Cytoplasm</keyword>
<comment type="catalytic activity">
    <reaction evidence="12 14">
        <text>hydrolysis of (1-&gt;4)-alpha-D-glucosidic linkage in 4-alpha-D-[(1-&gt;4)-alpha-D-glucanosyl]n trehalose to yield trehalose and (1-&gt;4)-alpha-D-glucan.</text>
        <dbReference type="EC" id="3.2.1.141"/>
    </reaction>
</comment>
<reference evidence="16 17" key="1">
    <citation type="submission" date="2024-09" db="EMBL/GenBank/DDBJ databases">
        <authorList>
            <person name="Sun Q."/>
            <person name="Mori K."/>
        </authorList>
    </citation>
    <scope>NUCLEOTIDE SEQUENCE [LARGE SCALE GENOMIC DNA]</scope>
    <source>
        <strain evidence="16 17">CCM 7765</strain>
    </source>
</reference>
<keyword evidence="7 14" id="KW-0378">Hydrolase</keyword>
<dbReference type="PANTHER" id="PTHR43651">
    <property type="entry name" value="1,4-ALPHA-GLUCAN-BRANCHING ENZYME"/>
    <property type="match status" value="1"/>
</dbReference>
<comment type="subcellular location">
    <subcellularLocation>
        <location evidence="1">Cytoplasm</location>
    </subcellularLocation>
</comment>
<dbReference type="PIRSF" id="PIRSF006337">
    <property type="entry name" value="Trehalose_TreZ"/>
    <property type="match status" value="1"/>
</dbReference>
<dbReference type="RefSeq" id="WP_130857896.1">
    <property type="nucleotide sequence ID" value="NZ_JBHLWO010000004.1"/>
</dbReference>
<proteinExistence type="inferred from homology"/>
<comment type="caution">
    <text evidence="16">The sequence shown here is derived from an EMBL/GenBank/DDBJ whole genome shotgun (WGS) entry which is preliminary data.</text>
</comment>
<evidence type="ECO:0000313" key="17">
    <source>
        <dbReference type="Proteomes" id="UP001589774"/>
    </source>
</evidence>
<dbReference type="NCBIfam" id="TIGR02402">
    <property type="entry name" value="trehalose_TreZ"/>
    <property type="match status" value="1"/>
</dbReference>
<sequence>MSRSLNFNAFGVDIHTGQTTIGVWAPSSKEVRVHVENGDVIDLKEAGFGFWSANTEKIKDGTLYKVALDQESALPDPASRFQPQGVHGYSQAIDLSKHNWSDQQWHNLALEDYLIYELHVGTFTSDGTFDGVVGKLDHLIELGVNAIEIMPVAQFPGERNWGYDGVFPFAVQASYGGPRALQRLVDACHRKGIAVILDVVYNHVGPEGNYLESYGPFFTDKYHTPWGKAINVDDAYCDGVRQFILENMRMWFRDFHIDALRLDAVHAIKDYGAKHILAAMREQLDELSAVSGKPYYLIGECDLNDVRYITPVNEGGYGLHAQWIDEFHHALRVTVGEPRNGYYADFEPLIHLAKSFRDGYVYDGTYSPHRKKTFGNKASEASGSQFVVFSQNHDQIGNRMLGERSSALYSEGLQKVMATAVLASPYIPMLFMGEEYGEKKPFLYFVSHTDEELAEAVRKGRRAEFKDFHGEEDAPDPMAVATYEQSKLNWSALDESNHREIFTFYKRLIQLRKKYEAWHRLDRKHINVEVCSDSGVLLLNRWSDRESLFFYFNFSDKIQERKDHFLQYPSAKIFDTSDSRFFQNDFVIPSPPILHLAPQSASIYYQTSK</sequence>
<evidence type="ECO:0000259" key="15">
    <source>
        <dbReference type="SMART" id="SM00642"/>
    </source>
</evidence>
<dbReference type="InterPro" id="IPR013783">
    <property type="entry name" value="Ig-like_fold"/>
</dbReference>
<protein>
    <recommendedName>
        <fullName evidence="5 13">Malto-oligosyltrehalose trehalohydrolase</fullName>
        <shortName evidence="14">MTHase</shortName>
        <ecNumber evidence="4 13">3.2.1.141</ecNumber>
    </recommendedName>
    <alternativeName>
        <fullName evidence="11 14">4-alpha-D-((1-&gt;4)-alpha-D-glucano)trehalose trehalohydrolase</fullName>
    </alternativeName>
    <alternativeName>
        <fullName evidence="10 14">Maltooligosyl trehalose trehalohydrolase</fullName>
    </alternativeName>
</protein>
<dbReference type="InterPro" id="IPR017853">
    <property type="entry name" value="GH"/>
</dbReference>
<dbReference type="EMBL" id="JBHLWO010000004">
    <property type="protein sequence ID" value="MFC0321050.1"/>
    <property type="molecule type" value="Genomic_DNA"/>
</dbReference>
<dbReference type="Pfam" id="PF00128">
    <property type="entry name" value="Alpha-amylase"/>
    <property type="match status" value="1"/>
</dbReference>
<comment type="similarity">
    <text evidence="3 14">Belongs to the glycosyl hydrolase 13 family.</text>
</comment>
<keyword evidence="8" id="KW-0119">Carbohydrate metabolism</keyword>
<evidence type="ECO:0000256" key="5">
    <source>
        <dbReference type="ARBA" id="ARBA00015938"/>
    </source>
</evidence>
<evidence type="ECO:0000256" key="13">
    <source>
        <dbReference type="NCBIfam" id="TIGR02402"/>
    </source>
</evidence>
<dbReference type="CDD" id="cd11325">
    <property type="entry name" value="AmyAc_GTHase"/>
    <property type="match status" value="1"/>
</dbReference>
<dbReference type="Proteomes" id="UP001589774">
    <property type="component" value="Unassembled WGS sequence"/>
</dbReference>
<dbReference type="Gene3D" id="3.20.20.80">
    <property type="entry name" value="Glycosidases"/>
    <property type="match status" value="1"/>
</dbReference>
<dbReference type="SMART" id="SM00642">
    <property type="entry name" value="Aamy"/>
    <property type="match status" value="1"/>
</dbReference>
<keyword evidence="9 14" id="KW-0326">Glycosidase</keyword>
<evidence type="ECO:0000256" key="12">
    <source>
        <dbReference type="ARBA" id="ARBA00034013"/>
    </source>
</evidence>
<dbReference type="Gene3D" id="2.60.40.10">
    <property type="entry name" value="Immunoglobulins"/>
    <property type="match status" value="1"/>
</dbReference>
<feature type="domain" description="Glycosyl hydrolase family 13 catalytic" evidence="15">
    <location>
        <begin position="117"/>
        <end position="512"/>
    </location>
</feature>
<comment type="pathway">
    <text evidence="2 14">Glycan biosynthesis; trehalose biosynthesis.</text>
</comment>
<dbReference type="InterPro" id="IPR006047">
    <property type="entry name" value="GH13_cat_dom"/>
</dbReference>
<evidence type="ECO:0000256" key="6">
    <source>
        <dbReference type="ARBA" id="ARBA00022490"/>
    </source>
</evidence>
<name>A0ABV6HQ85_9SPHI</name>
<evidence type="ECO:0000313" key="16">
    <source>
        <dbReference type="EMBL" id="MFC0321050.1"/>
    </source>
</evidence>
<dbReference type="SUPFAM" id="SSF81296">
    <property type="entry name" value="E set domains"/>
    <property type="match status" value="1"/>
</dbReference>
<dbReference type="PANTHER" id="PTHR43651:SF11">
    <property type="entry name" value="MALTO-OLIGOSYLTREHALOSE TREHALOHYDROLASE"/>
    <property type="match status" value="1"/>
</dbReference>
<dbReference type="InterPro" id="IPR044901">
    <property type="entry name" value="Trehalose_TreZ_E-set_sf"/>
</dbReference>
<dbReference type="GO" id="GO:0033942">
    <property type="term" value="F:4-alpha-D-(1-&gt;4)-alpha-D-glucanotrehalose trehalohydrolase activity"/>
    <property type="evidence" value="ECO:0007669"/>
    <property type="project" value="UniProtKB-EC"/>
</dbReference>
<evidence type="ECO:0000256" key="8">
    <source>
        <dbReference type="ARBA" id="ARBA00023277"/>
    </source>
</evidence>
<dbReference type="Gene3D" id="1.10.10.760">
    <property type="entry name" value="E-set domains of sugar-utilizing enzymes"/>
    <property type="match status" value="1"/>
</dbReference>
<organism evidence="16 17">
    <name type="scientific">Olivibacter oleidegradans</name>
    <dbReference type="NCBI Taxonomy" id="760123"/>
    <lineage>
        <taxon>Bacteria</taxon>
        <taxon>Pseudomonadati</taxon>
        <taxon>Bacteroidota</taxon>
        <taxon>Sphingobacteriia</taxon>
        <taxon>Sphingobacteriales</taxon>
        <taxon>Sphingobacteriaceae</taxon>
        <taxon>Olivibacter</taxon>
    </lineage>
</organism>
<evidence type="ECO:0000256" key="9">
    <source>
        <dbReference type="ARBA" id="ARBA00023295"/>
    </source>
</evidence>
<dbReference type="EC" id="3.2.1.141" evidence="4 13"/>
<dbReference type="InterPro" id="IPR014756">
    <property type="entry name" value="Ig_E-set"/>
</dbReference>
<evidence type="ECO:0000256" key="11">
    <source>
        <dbReference type="ARBA" id="ARBA00033284"/>
    </source>
</evidence>